<comment type="caution">
    <text evidence="1">The sequence shown here is derived from an EMBL/GenBank/DDBJ whole genome shotgun (WGS) entry which is preliminary data.</text>
</comment>
<dbReference type="Proteomes" id="UP000051835">
    <property type="component" value="Unassembled WGS sequence"/>
</dbReference>
<dbReference type="EMBL" id="AZFC01000023">
    <property type="protein sequence ID" value="KRL47774.1"/>
    <property type="molecule type" value="Genomic_DNA"/>
</dbReference>
<evidence type="ECO:0000313" key="1">
    <source>
        <dbReference type="EMBL" id="KRL47774.1"/>
    </source>
</evidence>
<gene>
    <name evidence="1" type="ORF">FD37_GL001862</name>
</gene>
<dbReference type="PATRIC" id="fig|1423805.4.peg.1912"/>
<dbReference type="RefSeq" id="WP_056964600.1">
    <property type="nucleotide sequence ID" value="NZ_AZFC01000023.1"/>
</dbReference>
<reference evidence="1 2" key="1">
    <citation type="journal article" date="2015" name="Genome Announc.">
        <title>Expanding the biotechnology potential of lactobacilli through comparative genomics of 213 strains and associated genera.</title>
        <authorList>
            <person name="Sun Z."/>
            <person name="Harris H.M."/>
            <person name="McCann A."/>
            <person name="Guo C."/>
            <person name="Argimon S."/>
            <person name="Zhang W."/>
            <person name="Yang X."/>
            <person name="Jeffery I.B."/>
            <person name="Cooney J.C."/>
            <person name="Kagawa T.F."/>
            <person name="Liu W."/>
            <person name="Song Y."/>
            <person name="Salvetti E."/>
            <person name="Wrobel A."/>
            <person name="Rasinkangas P."/>
            <person name="Parkhill J."/>
            <person name="Rea M.C."/>
            <person name="O'Sullivan O."/>
            <person name="Ritari J."/>
            <person name="Douillard F.P."/>
            <person name="Paul Ross R."/>
            <person name="Yang R."/>
            <person name="Briner A.E."/>
            <person name="Felis G.E."/>
            <person name="de Vos W.M."/>
            <person name="Barrangou R."/>
            <person name="Klaenhammer T.R."/>
            <person name="Caufield P.W."/>
            <person name="Cui Y."/>
            <person name="Zhang H."/>
            <person name="O'Toole P.W."/>
        </authorList>
    </citation>
    <scope>NUCLEOTIDE SEQUENCE [LARGE SCALE GENOMIC DNA]</scope>
    <source>
        <strain evidence="1 2">DSM 15429</strain>
    </source>
</reference>
<accession>A0A0R1QUA9</accession>
<dbReference type="AlphaFoldDB" id="A0A0R1QUA9"/>
<evidence type="ECO:0000313" key="2">
    <source>
        <dbReference type="Proteomes" id="UP000051835"/>
    </source>
</evidence>
<proteinExistence type="predicted"/>
<organism evidence="1 2">
    <name type="scientific">Levilactobacillus spicheri DSM 15429</name>
    <dbReference type="NCBI Taxonomy" id="1423805"/>
    <lineage>
        <taxon>Bacteria</taxon>
        <taxon>Bacillati</taxon>
        <taxon>Bacillota</taxon>
        <taxon>Bacilli</taxon>
        <taxon>Lactobacillales</taxon>
        <taxon>Lactobacillaceae</taxon>
        <taxon>Levilactobacillus</taxon>
    </lineage>
</organism>
<sequence length="97" mass="11163">MALAPDAATFDFVRYLERAEQADTRSDETVCDTDGMPMILGELYWEAEGQYVPANPNSMHRYLDDQAEDYGKPIDWDYDNLAGILENYKDAEVITWM</sequence>
<name>A0A0R1QUA9_9LACO</name>
<protein>
    <submittedName>
        <fullName evidence="1">Uncharacterized protein</fullName>
    </submittedName>
</protein>